<name>A0A8E2DEI5_9APHY</name>
<feature type="signal peptide" evidence="1">
    <location>
        <begin position="1"/>
        <end position="23"/>
    </location>
</feature>
<feature type="chain" id="PRO_5034549966" evidence="1">
    <location>
        <begin position="24"/>
        <end position="106"/>
    </location>
</feature>
<evidence type="ECO:0000313" key="2">
    <source>
        <dbReference type="EMBL" id="OCH83951.1"/>
    </source>
</evidence>
<organism evidence="2 3">
    <name type="scientific">Obba rivulosa</name>
    <dbReference type="NCBI Taxonomy" id="1052685"/>
    <lineage>
        <taxon>Eukaryota</taxon>
        <taxon>Fungi</taxon>
        <taxon>Dikarya</taxon>
        <taxon>Basidiomycota</taxon>
        <taxon>Agaricomycotina</taxon>
        <taxon>Agaricomycetes</taxon>
        <taxon>Polyporales</taxon>
        <taxon>Gelatoporiaceae</taxon>
        <taxon>Obba</taxon>
    </lineage>
</organism>
<protein>
    <submittedName>
        <fullName evidence="2">Uncharacterized protein</fullName>
    </submittedName>
</protein>
<dbReference type="EMBL" id="KV722756">
    <property type="protein sequence ID" value="OCH83951.1"/>
    <property type="molecule type" value="Genomic_DNA"/>
</dbReference>
<keyword evidence="3" id="KW-1185">Reference proteome</keyword>
<sequence>MLRPASTLPHWLLGLLPTTMSDSEPGNFAMSFLDSGPVYFRVLGVEIIDHQHFLHLFDPRCPDYDFMVNASSCNRIPAARVKNWVPEPWRHLSVPPGLDTVDIPTI</sequence>
<gene>
    <name evidence="2" type="ORF">OBBRIDRAFT_808605</name>
</gene>
<reference evidence="2 3" key="1">
    <citation type="submission" date="2016-07" db="EMBL/GenBank/DDBJ databases">
        <title>Draft genome of the white-rot fungus Obba rivulosa 3A-2.</title>
        <authorList>
            <consortium name="DOE Joint Genome Institute"/>
            <person name="Miettinen O."/>
            <person name="Riley R."/>
            <person name="Acob R."/>
            <person name="Barry K."/>
            <person name="Cullen D."/>
            <person name="De Vries R."/>
            <person name="Hainaut M."/>
            <person name="Hatakka A."/>
            <person name="Henrissat B."/>
            <person name="Hilden K."/>
            <person name="Kuo R."/>
            <person name="Labutti K."/>
            <person name="Lipzen A."/>
            <person name="Makela M.R."/>
            <person name="Sandor L."/>
            <person name="Spatafora J.W."/>
            <person name="Grigoriev I.V."/>
            <person name="Hibbett D.S."/>
        </authorList>
    </citation>
    <scope>NUCLEOTIDE SEQUENCE [LARGE SCALE GENOMIC DNA]</scope>
    <source>
        <strain evidence="2 3">3A-2</strain>
    </source>
</reference>
<proteinExistence type="predicted"/>
<dbReference type="AlphaFoldDB" id="A0A8E2DEI5"/>
<evidence type="ECO:0000313" key="3">
    <source>
        <dbReference type="Proteomes" id="UP000250043"/>
    </source>
</evidence>
<accession>A0A8E2DEI5</accession>
<evidence type="ECO:0000256" key="1">
    <source>
        <dbReference type="SAM" id="SignalP"/>
    </source>
</evidence>
<keyword evidence="1" id="KW-0732">Signal</keyword>
<dbReference type="Proteomes" id="UP000250043">
    <property type="component" value="Unassembled WGS sequence"/>
</dbReference>